<dbReference type="RefSeq" id="WP_323297806.1">
    <property type="nucleotide sequence ID" value="NZ_JAYFUM010000019.1"/>
</dbReference>
<dbReference type="SUPFAM" id="SSF54631">
    <property type="entry name" value="CBS-domain pair"/>
    <property type="match status" value="1"/>
</dbReference>
<dbReference type="Proteomes" id="UP001302949">
    <property type="component" value="Unassembled WGS sequence"/>
</dbReference>
<evidence type="ECO:0000313" key="4">
    <source>
        <dbReference type="Proteomes" id="UP001302949"/>
    </source>
</evidence>
<dbReference type="PROSITE" id="PS51371">
    <property type="entry name" value="CBS"/>
    <property type="match status" value="1"/>
</dbReference>
<dbReference type="EMBL" id="JAYFUM010000019">
    <property type="protein sequence ID" value="MEA5140653.1"/>
    <property type="molecule type" value="Genomic_DNA"/>
</dbReference>
<evidence type="ECO:0000313" key="3">
    <source>
        <dbReference type="EMBL" id="MEA5140653.1"/>
    </source>
</evidence>
<proteinExistence type="predicted"/>
<feature type="domain" description="CBS" evidence="2">
    <location>
        <begin position="7"/>
        <end position="64"/>
    </location>
</feature>
<protein>
    <submittedName>
        <fullName evidence="3">CBS domain-containing protein</fullName>
    </submittedName>
</protein>
<accession>A0ABU5QDG8</accession>
<organism evidence="3 4">
    <name type="scientific">Arcicella rigui</name>
    <dbReference type="NCBI Taxonomy" id="797020"/>
    <lineage>
        <taxon>Bacteria</taxon>
        <taxon>Pseudomonadati</taxon>
        <taxon>Bacteroidota</taxon>
        <taxon>Cytophagia</taxon>
        <taxon>Cytophagales</taxon>
        <taxon>Flectobacillaceae</taxon>
        <taxon>Arcicella</taxon>
    </lineage>
</organism>
<dbReference type="Pfam" id="PF00571">
    <property type="entry name" value="CBS"/>
    <property type="match status" value="1"/>
</dbReference>
<sequence>MLAKDFINPMLPVLKSTDTVGEAMNWMEEFRIGQLPLIHEQEYQGLISQDILLDADEDLPILALQPEFSDAVVSVNQHLFEILKTVQQFDLQVVVVLDDEENFVGTIVVQELLNEFSKTLGSQEVGAVLEIAVENRSYSLSEISRLIESNNAKIISSYYTSNQSGLEDAKDILTLKLNRQDISRVIATLERFEYEIVGAYNFEAIASPDKERYDLLMKYLNI</sequence>
<name>A0ABU5QDG8_9BACT</name>
<evidence type="ECO:0000259" key="2">
    <source>
        <dbReference type="PROSITE" id="PS51371"/>
    </source>
</evidence>
<gene>
    <name evidence="3" type="ORF">VB248_16005</name>
</gene>
<evidence type="ECO:0000256" key="1">
    <source>
        <dbReference type="PROSITE-ProRule" id="PRU00703"/>
    </source>
</evidence>
<comment type="caution">
    <text evidence="3">The sequence shown here is derived from an EMBL/GenBank/DDBJ whole genome shotgun (WGS) entry which is preliminary data.</text>
</comment>
<dbReference type="InterPro" id="IPR046342">
    <property type="entry name" value="CBS_dom_sf"/>
</dbReference>
<reference evidence="3 4" key="1">
    <citation type="submission" date="2023-12" db="EMBL/GenBank/DDBJ databases">
        <title>Novel species of the genus Arcicella isolated from rivers.</title>
        <authorList>
            <person name="Lu H."/>
        </authorList>
    </citation>
    <scope>NUCLEOTIDE SEQUENCE [LARGE SCALE GENOMIC DNA]</scope>
    <source>
        <strain evidence="3 4">KCTC 23307</strain>
    </source>
</reference>
<dbReference type="InterPro" id="IPR000644">
    <property type="entry name" value="CBS_dom"/>
</dbReference>
<keyword evidence="1" id="KW-0129">CBS domain</keyword>
<keyword evidence="4" id="KW-1185">Reference proteome</keyword>
<dbReference type="Gene3D" id="3.10.580.10">
    <property type="entry name" value="CBS-domain"/>
    <property type="match status" value="1"/>
</dbReference>